<dbReference type="EMBL" id="GBRH01225260">
    <property type="protein sequence ID" value="JAD72635.1"/>
    <property type="molecule type" value="Transcribed_RNA"/>
</dbReference>
<evidence type="ECO:0000313" key="1">
    <source>
        <dbReference type="EMBL" id="JAD72635.1"/>
    </source>
</evidence>
<proteinExistence type="predicted"/>
<organism evidence="1">
    <name type="scientific">Arundo donax</name>
    <name type="common">Giant reed</name>
    <name type="synonym">Donax arundinaceus</name>
    <dbReference type="NCBI Taxonomy" id="35708"/>
    <lineage>
        <taxon>Eukaryota</taxon>
        <taxon>Viridiplantae</taxon>
        <taxon>Streptophyta</taxon>
        <taxon>Embryophyta</taxon>
        <taxon>Tracheophyta</taxon>
        <taxon>Spermatophyta</taxon>
        <taxon>Magnoliopsida</taxon>
        <taxon>Liliopsida</taxon>
        <taxon>Poales</taxon>
        <taxon>Poaceae</taxon>
        <taxon>PACMAD clade</taxon>
        <taxon>Arundinoideae</taxon>
        <taxon>Arundineae</taxon>
        <taxon>Arundo</taxon>
    </lineage>
</organism>
<sequence>MEVLYKTLRKDCPIISISIVTWHKAHKYNNNNKAL</sequence>
<dbReference type="AlphaFoldDB" id="A0A0A9CH04"/>
<protein>
    <submittedName>
        <fullName evidence="1">Uncharacterized protein</fullName>
    </submittedName>
</protein>
<name>A0A0A9CH04_ARUDO</name>
<accession>A0A0A9CH04</accession>
<reference evidence="1" key="2">
    <citation type="journal article" date="2015" name="Data Brief">
        <title>Shoot transcriptome of the giant reed, Arundo donax.</title>
        <authorList>
            <person name="Barrero R.A."/>
            <person name="Guerrero F.D."/>
            <person name="Moolhuijzen P."/>
            <person name="Goolsby J.A."/>
            <person name="Tidwell J."/>
            <person name="Bellgard S.E."/>
            <person name="Bellgard M.I."/>
        </authorList>
    </citation>
    <scope>NUCLEOTIDE SEQUENCE</scope>
    <source>
        <tissue evidence="1">Shoot tissue taken approximately 20 cm above the soil surface</tissue>
    </source>
</reference>
<reference evidence="1" key="1">
    <citation type="submission" date="2014-09" db="EMBL/GenBank/DDBJ databases">
        <authorList>
            <person name="Magalhaes I.L.F."/>
            <person name="Oliveira U."/>
            <person name="Santos F.R."/>
            <person name="Vidigal T.H.D.A."/>
            <person name="Brescovit A.D."/>
            <person name="Santos A.J."/>
        </authorList>
    </citation>
    <scope>NUCLEOTIDE SEQUENCE</scope>
    <source>
        <tissue evidence="1">Shoot tissue taken approximately 20 cm above the soil surface</tissue>
    </source>
</reference>